<keyword evidence="2" id="KW-0812">Transmembrane</keyword>
<keyword evidence="6" id="KW-1185">Reference proteome</keyword>
<evidence type="ECO:0000259" key="3">
    <source>
        <dbReference type="PROSITE" id="PS50156"/>
    </source>
</evidence>
<sequence>MPFGMETCLAPLRAWLRCTRRAEEKVSHALAGLSKASARNPWKCLALSFLGCLLCGLGFLRFNSISDATELCVDQHSQQMKNMNWADQYFDGFGRPNRLLITAKDGGNVLEIDKMTEILQIADDVRALVDESGKKFEDVCLDLGNGCFNSGVLRYFGTTAQFNSAVQSQADILEAVNKATFPDGQDAFASDSMGGIQRDINGSVISATAVRVDFVLYAEWEDMDTWEGALTLHFTKHDLTEQRYEKVNVYLQAERSRDDELNRTVQADIPLFALAFVLMSTFCACFLGKTASWTQSRRLLGVAEFLLVIFGCIAGYGTAMLVGVPFTVLHQILPFILVGIGIDDAFVICGAFDGTPKTLSYPKRIEVAVQRVGVSITLTTLTSLASFLLGATCVFPAVQWFCYYAASCCFFIWLLHLTAFPALLALDAHRAGLTPPRLDPCACFAARSSCMPGVLPVWDANGEEAAPEESKLGKGLCMMIRFLTSHVAGIVVTLLLFLAVAGIAAWQVSNGLGTDFDIMDLTPDQSFLRDFYNKEQEHFGGLSTGGLALPTNYYIRDVNFSTVEVQRSMEQVGAEMLALKSINSERGLKSWHTIFTLWANQYKGTSASLPLEAFVAVDVNRDGCAAGLPKGISSCATHFLTGPTFPNAVLEFLWTSMGAQFDGDIHWEGHDISVIRLRATHVDTVSSEEQVEGLEEAEKLTEKWQDALPGSFMSSGAYIFFDQYRIIVAQMTSSIGLCLGAVTVISALILGHPLSVLTVIIVLGLVFVDLMGNIVLWDLDLNSISMINLVMAVGLVVDYSMHMAHNFSLQDSMLPRKQRAELAVRESWSILVCHGLSGCGDMIWWWCWWQRRENMRTHD</sequence>
<evidence type="ECO:0000256" key="2">
    <source>
        <dbReference type="SAM" id="Phobius"/>
    </source>
</evidence>
<dbReference type="SUPFAM" id="SSF82866">
    <property type="entry name" value="Multidrug efflux transporter AcrB transmembrane domain"/>
    <property type="match status" value="2"/>
</dbReference>
<dbReference type="InterPro" id="IPR051697">
    <property type="entry name" value="Patched_domain-protein"/>
</dbReference>
<dbReference type="EMBL" id="CAMXCT020003663">
    <property type="protein sequence ID" value="CAL1158998.1"/>
    <property type="molecule type" value="Genomic_DNA"/>
</dbReference>
<dbReference type="InterPro" id="IPR053958">
    <property type="entry name" value="HMGCR/SNAP/NPC1-like_SSD"/>
</dbReference>
<keyword evidence="2" id="KW-0472">Membrane</keyword>
<proteinExistence type="inferred from homology"/>
<evidence type="ECO:0000313" key="5">
    <source>
        <dbReference type="EMBL" id="CAL4792935.1"/>
    </source>
</evidence>
<dbReference type="EMBL" id="CAMXCT030003663">
    <property type="protein sequence ID" value="CAL4792935.1"/>
    <property type="molecule type" value="Genomic_DNA"/>
</dbReference>
<gene>
    <name evidence="4" type="ORF">C1SCF055_LOCUS31332</name>
</gene>
<dbReference type="PROSITE" id="PS50156">
    <property type="entry name" value="SSD"/>
    <property type="match status" value="1"/>
</dbReference>
<dbReference type="AlphaFoldDB" id="A0A9P1GCT6"/>
<protein>
    <submittedName>
        <fullName evidence="5">Niemann-Pick C1 protein</fullName>
    </submittedName>
</protein>
<comment type="similarity">
    <text evidence="1">Belongs to the patched family.</text>
</comment>
<organism evidence="4">
    <name type="scientific">Cladocopium goreaui</name>
    <dbReference type="NCBI Taxonomy" id="2562237"/>
    <lineage>
        <taxon>Eukaryota</taxon>
        <taxon>Sar</taxon>
        <taxon>Alveolata</taxon>
        <taxon>Dinophyceae</taxon>
        <taxon>Suessiales</taxon>
        <taxon>Symbiodiniaceae</taxon>
        <taxon>Cladocopium</taxon>
    </lineage>
</organism>
<feature type="domain" description="SSD" evidence="3">
    <location>
        <begin position="268"/>
        <end position="426"/>
    </location>
</feature>
<dbReference type="EMBL" id="CAMXCT010003663">
    <property type="protein sequence ID" value="CAI4005623.1"/>
    <property type="molecule type" value="Genomic_DNA"/>
</dbReference>
<dbReference type="InterPro" id="IPR000731">
    <property type="entry name" value="SSD"/>
</dbReference>
<feature type="transmembrane region" description="Helical" evidence="2">
    <location>
        <begin position="269"/>
        <end position="287"/>
    </location>
</feature>
<feature type="transmembrane region" description="Helical" evidence="2">
    <location>
        <begin position="783"/>
        <end position="801"/>
    </location>
</feature>
<feature type="transmembrane region" description="Helical" evidence="2">
    <location>
        <begin position="332"/>
        <end position="352"/>
    </location>
</feature>
<feature type="transmembrane region" description="Helical" evidence="2">
    <location>
        <begin position="482"/>
        <end position="506"/>
    </location>
</feature>
<dbReference type="GO" id="GO:0016020">
    <property type="term" value="C:membrane"/>
    <property type="evidence" value="ECO:0007669"/>
    <property type="project" value="TreeGrafter"/>
</dbReference>
<comment type="caution">
    <text evidence="4">The sequence shown here is derived from an EMBL/GenBank/DDBJ whole genome shotgun (WGS) entry which is preliminary data.</text>
</comment>
<feature type="transmembrane region" description="Helical" evidence="2">
    <location>
        <begin position="403"/>
        <end position="426"/>
    </location>
</feature>
<dbReference type="Gene3D" id="1.20.1640.10">
    <property type="entry name" value="Multidrug efflux transporter AcrB transmembrane domain"/>
    <property type="match status" value="2"/>
</dbReference>
<evidence type="ECO:0000313" key="6">
    <source>
        <dbReference type="Proteomes" id="UP001152797"/>
    </source>
</evidence>
<feature type="transmembrane region" description="Helical" evidence="2">
    <location>
        <begin position="727"/>
        <end position="749"/>
    </location>
</feature>
<keyword evidence="2" id="KW-1133">Transmembrane helix</keyword>
<feature type="transmembrane region" description="Helical" evidence="2">
    <location>
        <begin position="372"/>
        <end position="397"/>
    </location>
</feature>
<name>A0A9P1GCT6_9DINO</name>
<accession>A0A9P1GCT6</accession>
<feature type="transmembrane region" description="Helical" evidence="2">
    <location>
        <begin position="756"/>
        <end position="777"/>
    </location>
</feature>
<reference evidence="4" key="1">
    <citation type="submission" date="2022-10" db="EMBL/GenBank/DDBJ databases">
        <authorList>
            <person name="Chen Y."/>
            <person name="Dougan E. K."/>
            <person name="Chan C."/>
            <person name="Rhodes N."/>
            <person name="Thang M."/>
        </authorList>
    </citation>
    <scope>NUCLEOTIDE SEQUENCE</scope>
</reference>
<feature type="transmembrane region" description="Helical" evidence="2">
    <location>
        <begin position="299"/>
        <end position="326"/>
    </location>
</feature>
<dbReference type="Pfam" id="PF12349">
    <property type="entry name" value="Sterol-sensing"/>
    <property type="match status" value="1"/>
</dbReference>
<evidence type="ECO:0000256" key="1">
    <source>
        <dbReference type="ARBA" id="ARBA00005585"/>
    </source>
</evidence>
<dbReference type="OrthoDB" id="6510177at2759"/>
<dbReference type="PANTHER" id="PTHR10796:SF92">
    <property type="entry name" value="PATCHED-RELATED, ISOFORM A"/>
    <property type="match status" value="1"/>
</dbReference>
<evidence type="ECO:0000313" key="4">
    <source>
        <dbReference type="EMBL" id="CAI4005623.1"/>
    </source>
</evidence>
<reference evidence="5 6" key="2">
    <citation type="submission" date="2024-05" db="EMBL/GenBank/DDBJ databases">
        <authorList>
            <person name="Chen Y."/>
            <person name="Shah S."/>
            <person name="Dougan E. K."/>
            <person name="Thang M."/>
            <person name="Chan C."/>
        </authorList>
    </citation>
    <scope>NUCLEOTIDE SEQUENCE [LARGE SCALE GENOMIC DNA]</scope>
</reference>
<dbReference type="PANTHER" id="PTHR10796">
    <property type="entry name" value="PATCHED-RELATED"/>
    <property type="match status" value="1"/>
</dbReference>
<dbReference type="Proteomes" id="UP001152797">
    <property type="component" value="Unassembled WGS sequence"/>
</dbReference>